<keyword evidence="3" id="KW-1185">Reference proteome</keyword>
<name>A0A517ZKA1_9PLAN</name>
<dbReference type="AlphaFoldDB" id="A0A517ZKA1"/>
<dbReference type="Proteomes" id="UP000319383">
    <property type="component" value="Chromosome"/>
</dbReference>
<protein>
    <submittedName>
        <fullName evidence="2">Uncharacterized protein</fullName>
    </submittedName>
</protein>
<accession>A0A517ZKA1</accession>
<keyword evidence="1" id="KW-0472">Membrane</keyword>
<feature type="transmembrane region" description="Helical" evidence="1">
    <location>
        <begin position="27"/>
        <end position="52"/>
    </location>
</feature>
<sequence length="113" mass="12481">MARNTWNVARTGTRCWLDDTKAIYRRLMFWCGILESVSLWGLFFGMTTGIVYYNTSDVVAAAASGGVAASCKWLLTIANRYVWGKIRSVIIQLVLGIPPFLASDLADCAVPLE</sequence>
<evidence type="ECO:0000313" key="2">
    <source>
        <dbReference type="EMBL" id="QDU42898.1"/>
    </source>
</evidence>
<evidence type="ECO:0000313" key="3">
    <source>
        <dbReference type="Proteomes" id="UP000319383"/>
    </source>
</evidence>
<evidence type="ECO:0000256" key="1">
    <source>
        <dbReference type="SAM" id="Phobius"/>
    </source>
</evidence>
<feature type="transmembrane region" description="Helical" evidence="1">
    <location>
        <begin position="58"/>
        <end position="78"/>
    </location>
</feature>
<gene>
    <name evidence="2" type="ORF">Mal52_13670</name>
</gene>
<keyword evidence="1" id="KW-1133">Transmembrane helix</keyword>
<organism evidence="2 3">
    <name type="scientific">Symmachiella dynata</name>
    <dbReference type="NCBI Taxonomy" id="2527995"/>
    <lineage>
        <taxon>Bacteria</taxon>
        <taxon>Pseudomonadati</taxon>
        <taxon>Planctomycetota</taxon>
        <taxon>Planctomycetia</taxon>
        <taxon>Planctomycetales</taxon>
        <taxon>Planctomycetaceae</taxon>
        <taxon>Symmachiella</taxon>
    </lineage>
</organism>
<dbReference type="EMBL" id="CP036276">
    <property type="protein sequence ID" value="QDU42898.1"/>
    <property type="molecule type" value="Genomic_DNA"/>
</dbReference>
<reference evidence="2 3" key="1">
    <citation type="submission" date="2019-02" db="EMBL/GenBank/DDBJ databases">
        <title>Deep-cultivation of Planctomycetes and their phenomic and genomic characterization uncovers novel biology.</title>
        <authorList>
            <person name="Wiegand S."/>
            <person name="Jogler M."/>
            <person name="Boedeker C."/>
            <person name="Pinto D."/>
            <person name="Vollmers J."/>
            <person name="Rivas-Marin E."/>
            <person name="Kohn T."/>
            <person name="Peeters S.H."/>
            <person name="Heuer A."/>
            <person name="Rast P."/>
            <person name="Oberbeckmann S."/>
            <person name="Bunk B."/>
            <person name="Jeske O."/>
            <person name="Meyerdierks A."/>
            <person name="Storesund J.E."/>
            <person name="Kallscheuer N."/>
            <person name="Luecker S."/>
            <person name="Lage O.M."/>
            <person name="Pohl T."/>
            <person name="Merkel B.J."/>
            <person name="Hornburger P."/>
            <person name="Mueller R.-W."/>
            <person name="Bruemmer F."/>
            <person name="Labrenz M."/>
            <person name="Spormann A.M."/>
            <person name="Op den Camp H."/>
            <person name="Overmann J."/>
            <person name="Amann R."/>
            <person name="Jetten M.S.M."/>
            <person name="Mascher T."/>
            <person name="Medema M.H."/>
            <person name="Devos D.P."/>
            <person name="Kaster A.-K."/>
            <person name="Ovreas L."/>
            <person name="Rohde M."/>
            <person name="Galperin M.Y."/>
            <person name="Jogler C."/>
        </authorList>
    </citation>
    <scope>NUCLEOTIDE SEQUENCE [LARGE SCALE GENOMIC DNA]</scope>
    <source>
        <strain evidence="2 3">Mal52</strain>
    </source>
</reference>
<proteinExistence type="predicted"/>
<dbReference type="KEGG" id="sdyn:Mal52_13670"/>
<keyword evidence="1" id="KW-0812">Transmembrane</keyword>